<evidence type="ECO:0000313" key="4">
    <source>
        <dbReference type="Proteomes" id="UP000633278"/>
    </source>
</evidence>
<accession>A0A917HZU0</accession>
<evidence type="ECO:0000259" key="2">
    <source>
        <dbReference type="Pfam" id="PF18962"/>
    </source>
</evidence>
<dbReference type="NCBIfam" id="TIGR04183">
    <property type="entry name" value="Por_Secre_tail"/>
    <property type="match status" value="1"/>
</dbReference>
<sequence length="59" mass="6987">MQNLKNVDIRIFDINGKLILSQKKYNSKESISISKFKKGIYLLEITKNNKRSLKKFIKQ</sequence>
<organism evidence="3 4">
    <name type="scientific">Polaribacter pacificus</name>
    <dbReference type="NCBI Taxonomy" id="1775173"/>
    <lineage>
        <taxon>Bacteria</taxon>
        <taxon>Pseudomonadati</taxon>
        <taxon>Bacteroidota</taxon>
        <taxon>Flavobacteriia</taxon>
        <taxon>Flavobacteriales</taxon>
        <taxon>Flavobacteriaceae</taxon>
    </lineage>
</organism>
<evidence type="ECO:0000256" key="1">
    <source>
        <dbReference type="ARBA" id="ARBA00022729"/>
    </source>
</evidence>
<comment type="caution">
    <text evidence="3">The sequence shown here is derived from an EMBL/GenBank/DDBJ whole genome shotgun (WGS) entry which is preliminary data.</text>
</comment>
<feature type="domain" description="Secretion system C-terminal sorting" evidence="2">
    <location>
        <begin position="3"/>
        <end position="57"/>
    </location>
</feature>
<name>A0A917HZU0_9FLAO</name>
<reference evidence="3" key="2">
    <citation type="submission" date="2020-09" db="EMBL/GenBank/DDBJ databases">
        <authorList>
            <person name="Sun Q."/>
            <person name="Zhou Y."/>
        </authorList>
    </citation>
    <scope>NUCLEOTIDE SEQUENCE</scope>
    <source>
        <strain evidence="3">CGMCC 1.15763</strain>
    </source>
</reference>
<dbReference type="Pfam" id="PF18962">
    <property type="entry name" value="Por_Secre_tail"/>
    <property type="match status" value="1"/>
</dbReference>
<gene>
    <name evidence="3" type="ORF">GCM10011416_18540</name>
</gene>
<proteinExistence type="predicted"/>
<keyword evidence="1" id="KW-0732">Signal</keyword>
<dbReference type="EMBL" id="BMJW01000002">
    <property type="protein sequence ID" value="GGH00349.1"/>
    <property type="molecule type" value="Genomic_DNA"/>
</dbReference>
<dbReference type="Proteomes" id="UP000633278">
    <property type="component" value="Unassembled WGS sequence"/>
</dbReference>
<evidence type="ECO:0000313" key="3">
    <source>
        <dbReference type="EMBL" id="GGH00349.1"/>
    </source>
</evidence>
<dbReference type="InterPro" id="IPR026444">
    <property type="entry name" value="Secre_tail"/>
</dbReference>
<keyword evidence="4" id="KW-1185">Reference proteome</keyword>
<dbReference type="AlphaFoldDB" id="A0A917HZU0"/>
<dbReference type="Gene3D" id="2.60.40.3080">
    <property type="match status" value="1"/>
</dbReference>
<protein>
    <recommendedName>
        <fullName evidence="2">Secretion system C-terminal sorting domain-containing protein</fullName>
    </recommendedName>
</protein>
<reference evidence="3" key="1">
    <citation type="journal article" date="2014" name="Int. J. Syst. Evol. Microbiol.">
        <title>Complete genome sequence of Corynebacterium casei LMG S-19264T (=DSM 44701T), isolated from a smear-ripened cheese.</title>
        <authorList>
            <consortium name="US DOE Joint Genome Institute (JGI-PGF)"/>
            <person name="Walter F."/>
            <person name="Albersmeier A."/>
            <person name="Kalinowski J."/>
            <person name="Ruckert C."/>
        </authorList>
    </citation>
    <scope>NUCLEOTIDE SEQUENCE</scope>
    <source>
        <strain evidence="3">CGMCC 1.15763</strain>
    </source>
</reference>